<sequence length="60" mass="7191">MLPVGQKPGRPPMWTKRQLIGGIRWRRLKRNRAVATRYDKLPVRYESTIQIAAINEWLRF</sequence>
<evidence type="ECO:0000313" key="2">
    <source>
        <dbReference type="Proteomes" id="UP001165136"/>
    </source>
</evidence>
<name>A0A9W6R9S2_9PSEU</name>
<accession>A0A9W6R9S2</accession>
<dbReference type="EMBL" id="BSTI01000040">
    <property type="protein sequence ID" value="GLY71563.1"/>
    <property type="molecule type" value="Genomic_DNA"/>
</dbReference>
<protein>
    <recommendedName>
        <fullName evidence="3">Transposase</fullName>
    </recommendedName>
</protein>
<organism evidence="1 2">
    <name type="scientific">Amycolatopsis taiwanensis</name>
    <dbReference type="NCBI Taxonomy" id="342230"/>
    <lineage>
        <taxon>Bacteria</taxon>
        <taxon>Bacillati</taxon>
        <taxon>Actinomycetota</taxon>
        <taxon>Actinomycetes</taxon>
        <taxon>Pseudonocardiales</taxon>
        <taxon>Pseudonocardiaceae</taxon>
        <taxon>Amycolatopsis</taxon>
    </lineage>
</organism>
<evidence type="ECO:0000313" key="1">
    <source>
        <dbReference type="EMBL" id="GLY71563.1"/>
    </source>
</evidence>
<reference evidence="1" key="1">
    <citation type="submission" date="2023-03" db="EMBL/GenBank/DDBJ databases">
        <title>Amycolatopsis taiwanensis NBRC 103393.</title>
        <authorList>
            <person name="Ichikawa N."/>
            <person name="Sato H."/>
            <person name="Tonouchi N."/>
        </authorList>
    </citation>
    <scope>NUCLEOTIDE SEQUENCE</scope>
    <source>
        <strain evidence="1">NBRC 103393</strain>
    </source>
</reference>
<keyword evidence="2" id="KW-1185">Reference proteome</keyword>
<comment type="caution">
    <text evidence="1">The sequence shown here is derived from an EMBL/GenBank/DDBJ whole genome shotgun (WGS) entry which is preliminary data.</text>
</comment>
<gene>
    <name evidence="1" type="ORF">Atai01_81820</name>
</gene>
<dbReference type="AlphaFoldDB" id="A0A9W6R9S2"/>
<evidence type="ECO:0008006" key="3">
    <source>
        <dbReference type="Google" id="ProtNLM"/>
    </source>
</evidence>
<proteinExistence type="predicted"/>
<dbReference type="Proteomes" id="UP001165136">
    <property type="component" value="Unassembled WGS sequence"/>
</dbReference>